<evidence type="ECO:0000313" key="3">
    <source>
        <dbReference type="Proteomes" id="UP000616769"/>
    </source>
</evidence>
<feature type="compositionally biased region" description="Acidic residues" evidence="1">
    <location>
        <begin position="74"/>
        <end position="86"/>
    </location>
</feature>
<dbReference type="EMBL" id="JXLN01010654">
    <property type="protein sequence ID" value="KPM06084.1"/>
    <property type="molecule type" value="Genomic_DNA"/>
</dbReference>
<evidence type="ECO:0000256" key="1">
    <source>
        <dbReference type="SAM" id="MobiDB-lite"/>
    </source>
</evidence>
<dbReference type="Proteomes" id="UP000616769">
    <property type="component" value="Unassembled WGS sequence"/>
</dbReference>
<comment type="caution">
    <text evidence="2">The sequence shown here is derived from an EMBL/GenBank/DDBJ whole genome shotgun (WGS) entry which is preliminary data.</text>
</comment>
<accession>A0A132A577</accession>
<feature type="region of interest" description="Disordered" evidence="1">
    <location>
        <begin position="59"/>
        <end position="86"/>
    </location>
</feature>
<gene>
    <name evidence="2" type="ORF">QR98_0045570</name>
</gene>
<dbReference type="VEuPathDB" id="VectorBase:SSCA000654"/>
<protein>
    <submittedName>
        <fullName evidence="2">Uncharacterized protein</fullName>
    </submittedName>
</protein>
<proteinExistence type="predicted"/>
<name>A0A132A577_SARSC</name>
<dbReference type="OrthoDB" id="10514868at2759"/>
<reference evidence="2 3" key="1">
    <citation type="journal article" date="2015" name="Parasit. Vectors">
        <title>Draft genome of the scabies mite.</title>
        <authorList>
            <person name="Rider S.D.Jr."/>
            <person name="Morgan M.S."/>
            <person name="Arlian L.G."/>
        </authorList>
    </citation>
    <scope>NUCLEOTIDE SEQUENCE [LARGE SCALE GENOMIC DNA]</scope>
    <source>
        <strain evidence="2">Arlian Lab</strain>
    </source>
</reference>
<evidence type="ECO:0000313" key="2">
    <source>
        <dbReference type="EMBL" id="KPM06084.1"/>
    </source>
</evidence>
<organism evidence="2 3">
    <name type="scientific">Sarcoptes scabiei</name>
    <name type="common">Itch mite</name>
    <name type="synonym">Acarus scabiei</name>
    <dbReference type="NCBI Taxonomy" id="52283"/>
    <lineage>
        <taxon>Eukaryota</taxon>
        <taxon>Metazoa</taxon>
        <taxon>Ecdysozoa</taxon>
        <taxon>Arthropoda</taxon>
        <taxon>Chelicerata</taxon>
        <taxon>Arachnida</taxon>
        <taxon>Acari</taxon>
        <taxon>Acariformes</taxon>
        <taxon>Sarcoptiformes</taxon>
        <taxon>Astigmata</taxon>
        <taxon>Psoroptidia</taxon>
        <taxon>Sarcoptoidea</taxon>
        <taxon>Sarcoptidae</taxon>
        <taxon>Sarcoptinae</taxon>
        <taxon>Sarcoptes</taxon>
    </lineage>
</organism>
<dbReference type="AlphaFoldDB" id="A0A132A577"/>
<sequence length="107" mass="12612">MQALAGACFLYALHRTEPYYRKKFYQFRRNTNENDDAIVIADDENLVLNCSDPNRIDRQQHIDRNHSELSSIDLNDDDDDDDDDDDVTGLCRIHHHHLKLPIFIEEI</sequence>